<gene>
    <name evidence="1" type="ORF">Desgi_1997</name>
</gene>
<dbReference type="Proteomes" id="UP000013520">
    <property type="component" value="Chromosome"/>
</dbReference>
<dbReference type="AlphaFoldDB" id="R4KLK4"/>
<evidence type="ECO:0000313" key="2">
    <source>
        <dbReference type="Proteomes" id="UP000013520"/>
    </source>
</evidence>
<name>R4KLK4_9FIRM</name>
<keyword evidence="2" id="KW-1185">Reference proteome</keyword>
<accession>R4KLK4</accession>
<dbReference type="EMBL" id="CP003273">
    <property type="protein sequence ID" value="AGL01440.1"/>
    <property type="molecule type" value="Genomic_DNA"/>
</dbReference>
<dbReference type="KEGG" id="dgi:Desgi_1997"/>
<sequence>MDDLNRHIKELLQDPEFNKAWQESERDYRMEKIKINNRLRKKVTLKTFNPKSTVTGSHK</sequence>
<protein>
    <submittedName>
        <fullName evidence="1">Uncharacterized protein</fullName>
    </submittedName>
</protein>
<organism evidence="1 2">
    <name type="scientific">Desulfoscipio gibsoniae DSM 7213</name>
    <dbReference type="NCBI Taxonomy" id="767817"/>
    <lineage>
        <taxon>Bacteria</taxon>
        <taxon>Bacillati</taxon>
        <taxon>Bacillota</taxon>
        <taxon>Clostridia</taxon>
        <taxon>Eubacteriales</taxon>
        <taxon>Desulfallaceae</taxon>
        <taxon>Desulfoscipio</taxon>
    </lineage>
</organism>
<reference evidence="1 2" key="1">
    <citation type="submission" date="2012-01" db="EMBL/GenBank/DDBJ databases">
        <title>Complete sequence of Desulfotomaculum gibsoniae DSM 7213.</title>
        <authorList>
            <consortium name="US DOE Joint Genome Institute"/>
            <person name="Lucas S."/>
            <person name="Han J."/>
            <person name="Lapidus A."/>
            <person name="Cheng J.-F."/>
            <person name="Goodwin L."/>
            <person name="Pitluck S."/>
            <person name="Peters L."/>
            <person name="Ovchinnikova G."/>
            <person name="Teshima H."/>
            <person name="Detter J.C."/>
            <person name="Han C."/>
            <person name="Tapia R."/>
            <person name="Land M."/>
            <person name="Hauser L."/>
            <person name="Kyrpides N."/>
            <person name="Ivanova N."/>
            <person name="Pagani I."/>
            <person name="Parshina S."/>
            <person name="Plugge C."/>
            <person name="Muyzer G."/>
            <person name="Kuever J."/>
            <person name="Ivanova A."/>
            <person name="Nazina T."/>
            <person name="Klenk H.-P."/>
            <person name="Brambilla E."/>
            <person name="Spring S."/>
            <person name="Stams A.F."/>
            <person name="Woyke T."/>
        </authorList>
    </citation>
    <scope>NUCLEOTIDE SEQUENCE [LARGE SCALE GENOMIC DNA]</scope>
    <source>
        <strain evidence="1 2">DSM 7213</strain>
    </source>
</reference>
<dbReference type="RefSeq" id="WP_006524534.1">
    <property type="nucleotide sequence ID" value="NC_021184.1"/>
</dbReference>
<dbReference type="HOGENOM" id="CLU_2952870_0_0_9"/>
<evidence type="ECO:0000313" key="1">
    <source>
        <dbReference type="EMBL" id="AGL01440.1"/>
    </source>
</evidence>
<dbReference type="OrthoDB" id="428540at2"/>
<proteinExistence type="predicted"/>